<name>A0AAX3W2B1_MAMLE</name>
<dbReference type="Gene3D" id="3.40.50.2300">
    <property type="match status" value="2"/>
</dbReference>
<dbReference type="InterPro" id="IPR028082">
    <property type="entry name" value="Peripla_BP_I"/>
</dbReference>
<dbReference type="CDD" id="cd06294">
    <property type="entry name" value="PBP1_MalR-like"/>
    <property type="match status" value="1"/>
</dbReference>
<dbReference type="Gene3D" id="1.10.260.40">
    <property type="entry name" value="lambda repressor-like DNA-binding domains"/>
    <property type="match status" value="1"/>
</dbReference>
<dbReference type="EMBL" id="CP118848">
    <property type="protein sequence ID" value="WHI59319.1"/>
    <property type="molecule type" value="Genomic_DNA"/>
</dbReference>
<dbReference type="PANTHER" id="PTHR30146:SF109">
    <property type="entry name" value="HTH-TYPE TRANSCRIPTIONAL REGULATOR GALS"/>
    <property type="match status" value="1"/>
</dbReference>
<reference evidence="5" key="1">
    <citation type="journal article" date="2023" name="Antibiotics">
        <title>Prevalence and Molecular Characterization of Methicillin-Resistant Staphylococci (MRS) and Mammaliicocci (MRM) in Dromedary Camels from Algeria: First Detection of SCCmec-mecC Hybrid in Methicillin-Resistant Mammaliicoccus lentus.</title>
        <authorList>
            <person name="Belhout C."/>
            <person name="Boyen F."/>
            <person name="Vereecke N."/>
            <person name="Theuns S."/>
            <person name="Taibi N."/>
            <person name="Stegger M."/>
            <person name="de la Fe-Rodriguez P.Y."/>
            <person name="Bouayad L."/>
            <person name="Elgroud R."/>
            <person name="Butaye P."/>
        </authorList>
    </citation>
    <scope>NUCLEOTIDE SEQUENCE</scope>
    <source>
        <strain evidence="5">7048</strain>
    </source>
</reference>
<dbReference type="AlphaFoldDB" id="A0AAX3W2B1"/>
<evidence type="ECO:0000313" key="6">
    <source>
        <dbReference type="Proteomes" id="UP001223261"/>
    </source>
</evidence>
<evidence type="ECO:0000313" key="5">
    <source>
        <dbReference type="EMBL" id="WHI59319.1"/>
    </source>
</evidence>
<evidence type="ECO:0000259" key="4">
    <source>
        <dbReference type="PROSITE" id="PS50932"/>
    </source>
</evidence>
<dbReference type="PANTHER" id="PTHR30146">
    <property type="entry name" value="LACI-RELATED TRANSCRIPTIONAL REPRESSOR"/>
    <property type="match status" value="1"/>
</dbReference>
<dbReference type="GO" id="GO:0003700">
    <property type="term" value="F:DNA-binding transcription factor activity"/>
    <property type="evidence" value="ECO:0007669"/>
    <property type="project" value="TreeGrafter"/>
</dbReference>
<dbReference type="GO" id="GO:0000976">
    <property type="term" value="F:transcription cis-regulatory region binding"/>
    <property type="evidence" value="ECO:0007669"/>
    <property type="project" value="TreeGrafter"/>
</dbReference>
<evidence type="ECO:0000256" key="1">
    <source>
        <dbReference type="ARBA" id="ARBA00023015"/>
    </source>
</evidence>
<feature type="domain" description="HTH lacI-type" evidence="4">
    <location>
        <begin position="2"/>
        <end position="56"/>
    </location>
</feature>
<dbReference type="RefSeq" id="WP_064204181.1">
    <property type="nucleotide sequence ID" value="NZ_CABIVY010000009.1"/>
</dbReference>
<dbReference type="InterPro" id="IPR010982">
    <property type="entry name" value="Lambda_DNA-bd_dom_sf"/>
</dbReference>
<evidence type="ECO:0000256" key="3">
    <source>
        <dbReference type="ARBA" id="ARBA00023163"/>
    </source>
</evidence>
<dbReference type="InterPro" id="IPR046335">
    <property type="entry name" value="LacI/GalR-like_sensor"/>
</dbReference>
<dbReference type="SMART" id="SM00354">
    <property type="entry name" value="HTH_LACI"/>
    <property type="match status" value="1"/>
</dbReference>
<organism evidence="5 6">
    <name type="scientific">Mammaliicoccus lentus</name>
    <name type="common">Staphylococcus lentus</name>
    <dbReference type="NCBI Taxonomy" id="42858"/>
    <lineage>
        <taxon>Bacteria</taxon>
        <taxon>Bacillati</taxon>
        <taxon>Bacillota</taxon>
        <taxon>Bacilli</taxon>
        <taxon>Bacillales</taxon>
        <taxon>Staphylococcaceae</taxon>
        <taxon>Mammaliicoccus</taxon>
    </lineage>
</organism>
<keyword evidence="1" id="KW-0805">Transcription regulation</keyword>
<accession>A0AAX3W2B1</accession>
<evidence type="ECO:0000256" key="2">
    <source>
        <dbReference type="ARBA" id="ARBA00023125"/>
    </source>
</evidence>
<sequence length="338" mass="38099">MVTIKDVAKEANVAPSTVSRVISGHKSISENTSKKVKAVMRKLGYEPNVAARTLVTQKTKTIGLILKTASKEMTQNPFFTDVLMGISIACKKRAYSTIMTTAIESEELIAEVESLMKSKSIDGFIMLYSKENDPIIKLLKKNKFPFVVIGKQLQERDIIHIDNDNIEASELMTQFMIDKGHNHLAFIAEPDSYAVAIDRIEGFKRVCIKNNVNEFHIFNARPERNEIMEVVKKMKEQEVFPSAIITSDSMLNINLLSALYHYNIRIPDDVMTATFNDSFINESASPPQTVVNIHPEYLGEEAGIAMIKLIEDPHIIKKNTIIPTEIIERASTKRQENV</sequence>
<dbReference type="InterPro" id="IPR000843">
    <property type="entry name" value="HTH_LacI"/>
</dbReference>
<dbReference type="SUPFAM" id="SSF47413">
    <property type="entry name" value="lambda repressor-like DNA-binding domains"/>
    <property type="match status" value="1"/>
</dbReference>
<dbReference type="Proteomes" id="UP001223261">
    <property type="component" value="Chromosome"/>
</dbReference>
<dbReference type="SUPFAM" id="SSF53822">
    <property type="entry name" value="Periplasmic binding protein-like I"/>
    <property type="match status" value="1"/>
</dbReference>
<protein>
    <submittedName>
        <fullName evidence="5">LacI family DNA-binding transcriptional regulator</fullName>
    </submittedName>
</protein>
<gene>
    <name evidence="5" type="ORF">PYH69_11410</name>
</gene>
<dbReference type="PROSITE" id="PS50932">
    <property type="entry name" value="HTH_LACI_2"/>
    <property type="match status" value="1"/>
</dbReference>
<keyword evidence="2 5" id="KW-0238">DNA-binding</keyword>
<dbReference type="Pfam" id="PF00356">
    <property type="entry name" value="LacI"/>
    <property type="match status" value="1"/>
</dbReference>
<proteinExistence type="predicted"/>
<keyword evidence="3" id="KW-0804">Transcription</keyword>
<dbReference type="CDD" id="cd01392">
    <property type="entry name" value="HTH_LacI"/>
    <property type="match status" value="1"/>
</dbReference>
<dbReference type="Pfam" id="PF13377">
    <property type="entry name" value="Peripla_BP_3"/>
    <property type="match status" value="1"/>
</dbReference>